<dbReference type="RefSeq" id="WP_011628739.1">
    <property type="nucleotide sequence ID" value="NC_008340.1"/>
</dbReference>
<dbReference type="KEGG" id="aeh:Mlg_0991"/>
<dbReference type="InterPro" id="IPR036061">
    <property type="entry name" value="CheW-like_dom_sf"/>
</dbReference>
<feature type="domain" description="CheW-like" evidence="2">
    <location>
        <begin position="148"/>
        <end position="287"/>
    </location>
</feature>
<dbReference type="Gene3D" id="2.40.50.180">
    <property type="entry name" value="CheA-289, Domain 4"/>
    <property type="match status" value="1"/>
</dbReference>
<gene>
    <name evidence="3" type="ordered locus">Mlg_0991</name>
</gene>
<dbReference type="InterPro" id="IPR002545">
    <property type="entry name" value="CheW-lke_dom"/>
</dbReference>
<evidence type="ECO:0000259" key="2">
    <source>
        <dbReference type="PROSITE" id="PS50851"/>
    </source>
</evidence>
<accession>Q0A9Z3</accession>
<feature type="compositionally biased region" description="Low complexity" evidence="1">
    <location>
        <begin position="110"/>
        <end position="122"/>
    </location>
</feature>
<evidence type="ECO:0000313" key="3">
    <source>
        <dbReference type="EMBL" id="ABI56344.1"/>
    </source>
</evidence>
<evidence type="ECO:0000256" key="1">
    <source>
        <dbReference type="SAM" id="MobiDB-lite"/>
    </source>
</evidence>
<dbReference type="Gene3D" id="2.30.30.40">
    <property type="entry name" value="SH3 Domains"/>
    <property type="match status" value="1"/>
</dbReference>
<protein>
    <submittedName>
        <fullName evidence="3">CheW protein</fullName>
    </submittedName>
</protein>
<dbReference type="SUPFAM" id="SSF50341">
    <property type="entry name" value="CheW-like"/>
    <property type="match status" value="1"/>
</dbReference>
<dbReference type="EMBL" id="CP000453">
    <property type="protein sequence ID" value="ABI56344.1"/>
    <property type="molecule type" value="Genomic_DNA"/>
</dbReference>
<dbReference type="Pfam" id="PF01584">
    <property type="entry name" value="CheW"/>
    <property type="match status" value="1"/>
</dbReference>
<dbReference type="SMART" id="SM00260">
    <property type="entry name" value="CheW"/>
    <property type="match status" value="1"/>
</dbReference>
<reference evidence="4" key="1">
    <citation type="submission" date="2006-08" db="EMBL/GenBank/DDBJ databases">
        <title>Complete sequence of Alkalilimnicola ehrilichei MLHE-1.</title>
        <authorList>
            <person name="Copeland A."/>
            <person name="Lucas S."/>
            <person name="Lapidus A."/>
            <person name="Barry K."/>
            <person name="Detter J.C."/>
            <person name="Glavina del Rio T."/>
            <person name="Hammon N."/>
            <person name="Israni S."/>
            <person name="Dalin E."/>
            <person name="Tice H."/>
            <person name="Pitluck S."/>
            <person name="Sims D."/>
            <person name="Brettin T."/>
            <person name="Bruce D."/>
            <person name="Han C."/>
            <person name="Tapia R."/>
            <person name="Gilna P."/>
            <person name="Schmutz J."/>
            <person name="Larimer F."/>
            <person name="Land M."/>
            <person name="Hauser L."/>
            <person name="Kyrpides N."/>
            <person name="Mikhailova N."/>
            <person name="Oremland R.S."/>
            <person name="Hoeft S.E."/>
            <person name="Switzer-Blum J."/>
            <person name="Kulp T."/>
            <person name="King G."/>
            <person name="Tabita R."/>
            <person name="Witte B."/>
            <person name="Santini J.M."/>
            <person name="Basu P."/>
            <person name="Hollibaugh J.T."/>
            <person name="Xie G."/>
            <person name="Stolz J.F."/>
            <person name="Richardson P."/>
        </authorList>
    </citation>
    <scope>NUCLEOTIDE SEQUENCE [LARGE SCALE GENOMIC DNA]</scope>
    <source>
        <strain evidence="4">ATCC BAA-1101 / DSM 17681 / MLHE-1</strain>
    </source>
</reference>
<dbReference type="GO" id="GO:0006935">
    <property type="term" value="P:chemotaxis"/>
    <property type="evidence" value="ECO:0007669"/>
    <property type="project" value="InterPro"/>
</dbReference>
<evidence type="ECO:0000313" key="4">
    <source>
        <dbReference type="Proteomes" id="UP000001962"/>
    </source>
</evidence>
<dbReference type="Proteomes" id="UP000001962">
    <property type="component" value="Chromosome"/>
</dbReference>
<keyword evidence="4" id="KW-1185">Reference proteome</keyword>
<dbReference type="GO" id="GO:0007165">
    <property type="term" value="P:signal transduction"/>
    <property type="evidence" value="ECO:0007669"/>
    <property type="project" value="InterPro"/>
</dbReference>
<dbReference type="HOGENOM" id="CLU_062232_1_0_6"/>
<feature type="compositionally biased region" description="Low complexity" evidence="1">
    <location>
        <begin position="49"/>
        <end position="62"/>
    </location>
</feature>
<dbReference type="OrthoDB" id="5565759at2"/>
<feature type="compositionally biased region" description="Basic and acidic residues" evidence="1">
    <location>
        <begin position="63"/>
        <end position="72"/>
    </location>
</feature>
<dbReference type="PROSITE" id="PS50851">
    <property type="entry name" value="CHEW"/>
    <property type="match status" value="1"/>
</dbReference>
<organism evidence="3 4">
    <name type="scientific">Alkalilimnicola ehrlichii (strain ATCC BAA-1101 / DSM 17681 / MLHE-1)</name>
    <dbReference type="NCBI Taxonomy" id="187272"/>
    <lineage>
        <taxon>Bacteria</taxon>
        <taxon>Pseudomonadati</taxon>
        <taxon>Pseudomonadota</taxon>
        <taxon>Gammaproteobacteria</taxon>
        <taxon>Chromatiales</taxon>
        <taxon>Ectothiorhodospiraceae</taxon>
        <taxon>Alkalilimnicola</taxon>
    </lineage>
</organism>
<feature type="region of interest" description="Disordered" evidence="1">
    <location>
        <begin position="29"/>
        <end position="142"/>
    </location>
</feature>
<proteinExistence type="predicted"/>
<feature type="compositionally biased region" description="Basic and acidic residues" evidence="1">
    <location>
        <begin position="95"/>
        <end position="109"/>
    </location>
</feature>
<name>Q0A9Z3_ALKEH</name>
<dbReference type="eggNOG" id="COG0835">
    <property type="taxonomic scope" value="Bacteria"/>
</dbReference>
<sequence>MAERRDKTDPELVRQDRAVSSYLEDLLAAIPEGDGETEAGQASGGGETPPAVRPAAEPAAARPAEKGGRPVRESPAPPVIHLPELSPTLPAPEEIPARHTREVVRKAPRVEAAPEPAAKPARTSAPAPEVPEVPELPETPVPDWASPDFQALIFHVGGLRLAVPLIKLQSVVPFPERVTRAPGKPPWYRGLFHYRGRNVKVVDTATLVLDRHRDRLEEADRRPRKLLVVGEGEWALACREVGEVMRLRPDQVQWRTRRGRRRWLAGTVREHLCALMDTDAFAELLNQGEA</sequence>
<dbReference type="AlphaFoldDB" id="Q0A9Z3"/>